<dbReference type="Proteomes" id="UP000683360">
    <property type="component" value="Unassembled WGS sequence"/>
</dbReference>
<evidence type="ECO:0000313" key="1">
    <source>
        <dbReference type="EMBL" id="CAG2241605.1"/>
    </source>
</evidence>
<organism evidence="1 2">
    <name type="scientific">Mytilus edulis</name>
    <name type="common">Blue mussel</name>
    <dbReference type="NCBI Taxonomy" id="6550"/>
    <lineage>
        <taxon>Eukaryota</taxon>
        <taxon>Metazoa</taxon>
        <taxon>Spiralia</taxon>
        <taxon>Lophotrochozoa</taxon>
        <taxon>Mollusca</taxon>
        <taxon>Bivalvia</taxon>
        <taxon>Autobranchia</taxon>
        <taxon>Pteriomorphia</taxon>
        <taxon>Mytilida</taxon>
        <taxon>Mytiloidea</taxon>
        <taxon>Mytilidae</taxon>
        <taxon>Mytilinae</taxon>
        <taxon>Mytilus</taxon>
    </lineage>
</organism>
<evidence type="ECO:0000313" key="2">
    <source>
        <dbReference type="Proteomes" id="UP000683360"/>
    </source>
</evidence>
<sequence length="169" mass="19401">MYEPHGPGVYSVILEINDRANNSEYVRRIAIYDNTSQIDTSETNQLFVSSALSATDYKWQILYAKDNITQIKYEARLSDPENPHRHEYKRILAEFDDNEGARTKSAIPNVHAIVKFEIIHEKITRQKSEPLESNWRIVSPLQEHDTIDISPHTIDDGHAIASLEKPLTS</sequence>
<dbReference type="EMBL" id="CAJPWZ010002591">
    <property type="protein sequence ID" value="CAG2241605.1"/>
    <property type="molecule type" value="Genomic_DNA"/>
</dbReference>
<reference evidence="1" key="1">
    <citation type="submission" date="2021-03" db="EMBL/GenBank/DDBJ databases">
        <authorList>
            <person name="Bekaert M."/>
        </authorList>
    </citation>
    <scope>NUCLEOTIDE SEQUENCE</scope>
</reference>
<dbReference type="AlphaFoldDB" id="A0A8S3U6V5"/>
<keyword evidence="2" id="KW-1185">Reference proteome</keyword>
<dbReference type="OrthoDB" id="6148289at2759"/>
<comment type="caution">
    <text evidence="1">The sequence shown here is derived from an EMBL/GenBank/DDBJ whole genome shotgun (WGS) entry which is preliminary data.</text>
</comment>
<proteinExistence type="predicted"/>
<gene>
    <name evidence="1" type="ORF">MEDL_53822</name>
</gene>
<name>A0A8S3U6V5_MYTED</name>
<protein>
    <submittedName>
        <fullName evidence="1">Uncharacterized protein</fullName>
    </submittedName>
</protein>
<accession>A0A8S3U6V5</accession>